<protein>
    <recommendedName>
        <fullName evidence="6">ABC transporter domain-containing protein</fullName>
    </recommendedName>
</protein>
<feature type="coiled-coil region" evidence="4">
    <location>
        <begin position="229"/>
        <end position="263"/>
    </location>
</feature>
<dbReference type="EMBL" id="OU466863">
    <property type="protein sequence ID" value="CAH2080129.1"/>
    <property type="molecule type" value="Genomic_DNA"/>
</dbReference>
<evidence type="ECO:0000259" key="6">
    <source>
        <dbReference type="PROSITE" id="PS50893"/>
    </source>
</evidence>
<feature type="compositionally biased region" description="Acidic residues" evidence="5">
    <location>
        <begin position="69"/>
        <end position="79"/>
    </location>
</feature>
<reference evidence="7 8" key="1">
    <citation type="submission" date="2022-03" db="EMBL/GenBank/DDBJ databases">
        <authorList>
            <person name="Nunn A."/>
            <person name="Chopra R."/>
            <person name="Nunn A."/>
            <person name="Contreras Garrido A."/>
        </authorList>
    </citation>
    <scope>NUCLEOTIDE SEQUENCE [LARGE SCALE GENOMIC DNA]</scope>
</reference>
<keyword evidence="8" id="KW-1185">Reference proteome</keyword>
<dbReference type="Pfam" id="PF00005">
    <property type="entry name" value="ABC_tran"/>
    <property type="match status" value="2"/>
</dbReference>
<evidence type="ECO:0000313" key="7">
    <source>
        <dbReference type="EMBL" id="CAH2080129.1"/>
    </source>
</evidence>
<feature type="domain" description="ABC transporter" evidence="6">
    <location>
        <begin position="476"/>
        <end position="701"/>
    </location>
</feature>
<evidence type="ECO:0000256" key="3">
    <source>
        <dbReference type="ARBA" id="ARBA00022840"/>
    </source>
</evidence>
<evidence type="ECO:0000256" key="5">
    <source>
        <dbReference type="SAM" id="MobiDB-lite"/>
    </source>
</evidence>
<feature type="compositionally biased region" description="Basic and acidic residues" evidence="5">
    <location>
        <begin position="35"/>
        <end position="44"/>
    </location>
</feature>
<keyword evidence="4" id="KW-0175">Coiled coil</keyword>
<keyword evidence="1" id="KW-0677">Repeat</keyword>
<accession>A0AAU9T7A2</accession>
<dbReference type="PROSITE" id="PS00211">
    <property type="entry name" value="ABC_TRANSPORTER_1"/>
    <property type="match status" value="1"/>
</dbReference>
<evidence type="ECO:0000313" key="8">
    <source>
        <dbReference type="Proteomes" id="UP000836841"/>
    </source>
</evidence>
<dbReference type="FunFam" id="3.40.50.300:FF:000792">
    <property type="entry name" value="ABC transporter F family member 4"/>
    <property type="match status" value="1"/>
</dbReference>
<name>A0AAU9T7A2_THLAR</name>
<dbReference type="InterPro" id="IPR027417">
    <property type="entry name" value="P-loop_NTPase"/>
</dbReference>
<evidence type="ECO:0000256" key="1">
    <source>
        <dbReference type="ARBA" id="ARBA00022737"/>
    </source>
</evidence>
<evidence type="ECO:0000256" key="2">
    <source>
        <dbReference type="ARBA" id="ARBA00022741"/>
    </source>
</evidence>
<dbReference type="InterPro" id="IPR017871">
    <property type="entry name" value="ABC_transporter-like_CS"/>
</dbReference>
<dbReference type="GO" id="GO:0016887">
    <property type="term" value="F:ATP hydrolysis activity"/>
    <property type="evidence" value="ECO:0007669"/>
    <property type="project" value="InterPro"/>
</dbReference>
<dbReference type="GO" id="GO:0005524">
    <property type="term" value="F:ATP binding"/>
    <property type="evidence" value="ECO:0007669"/>
    <property type="project" value="UniProtKB-KW"/>
</dbReference>
<feature type="compositionally biased region" description="Polar residues" evidence="5">
    <location>
        <begin position="46"/>
        <end position="62"/>
    </location>
</feature>
<dbReference type="InterPro" id="IPR050611">
    <property type="entry name" value="ABCF"/>
</dbReference>
<feature type="compositionally biased region" description="Basic and acidic residues" evidence="5">
    <location>
        <begin position="96"/>
        <end position="127"/>
    </location>
</feature>
<dbReference type="PANTHER" id="PTHR19211:SF14">
    <property type="entry name" value="ATP-BINDING CASSETTE SUB-FAMILY F MEMBER 1"/>
    <property type="match status" value="1"/>
</dbReference>
<keyword evidence="2" id="KW-0547">Nucleotide-binding</keyword>
<feature type="compositionally biased region" description="Basic and acidic residues" evidence="5">
    <location>
        <begin position="80"/>
        <end position="89"/>
    </location>
</feature>
<dbReference type="SUPFAM" id="SSF52540">
    <property type="entry name" value="P-loop containing nucleoside triphosphate hydrolases"/>
    <property type="match status" value="2"/>
</dbReference>
<sequence length="703" mass="78355">MDESASTSKAKPSGKDSSKEPKKEKLSVSAMLAGMDHKNDDKPRKGSSSTSRAVPSNASSYTDGIDLPSSEDEDESASDEEQRQAEERRKQKSKQRHLDISVTDKEQKKREVKEREKQQSAELAKREDLRDDRDAFTVVIRSKASVLEGQDTADANVKDITIDSFSVSVRGKELLGNTSVKISHGKRYGLVGPNGMGKSTLLKLLAWRKIPVPKNIDVLLVEQEVVADEKRALDAVVSANEELVKLREEVRALEAQQNTSSGEDDDSGEKLAELYERLQMLGSDATEGDAAKILAGLGFTSDMQTRATNSFSGGWRMRISLARALFVQPTLLLLDEPTNHLDLRAVLWLEEYLCRWKKTLVVVSHDRDFLNSVCTDIIHLHDRKLHFYRGNFDAFESGYDQRRKEAKAAKKSGNPAQQEKVKEKAKRAAAREASKSKGKGKAVDEEGSAPEAPRQWKDYSVEFHFPEPTELTPPLLQLIEVSFCYPNRPDFRLSDVDVGIDMGTRVAIVGPNGAGKSTLLNLLAGDLVPTEGEMRRSQKLRIGRYSQHFVDLLTMGETPVEYLLRLHPDQEGCSKQEAVRKKLGKFGLIKDNQVAPVAKLSGGQKARVVFTSISMSRPHILLLDEPTNHLDMESIDALADALDEFSGGVVLVSHDSRLISRVCEDEEKSQIWVVEDGTVSFFDGTFEDYKEDLQREIRAEVDE</sequence>
<feature type="domain" description="ABC transporter" evidence="6">
    <location>
        <begin position="160"/>
        <end position="407"/>
    </location>
</feature>
<dbReference type="InterPro" id="IPR003439">
    <property type="entry name" value="ABC_transporter-like_ATP-bd"/>
</dbReference>
<dbReference type="CDD" id="cd03221">
    <property type="entry name" value="ABCF_EF-3"/>
    <property type="match status" value="2"/>
</dbReference>
<dbReference type="PANTHER" id="PTHR19211">
    <property type="entry name" value="ATP-BINDING TRANSPORT PROTEIN-RELATED"/>
    <property type="match status" value="1"/>
</dbReference>
<keyword evidence="3" id="KW-0067">ATP-binding</keyword>
<organism evidence="7 8">
    <name type="scientific">Thlaspi arvense</name>
    <name type="common">Field penny-cress</name>
    <dbReference type="NCBI Taxonomy" id="13288"/>
    <lineage>
        <taxon>Eukaryota</taxon>
        <taxon>Viridiplantae</taxon>
        <taxon>Streptophyta</taxon>
        <taxon>Embryophyta</taxon>
        <taxon>Tracheophyta</taxon>
        <taxon>Spermatophyta</taxon>
        <taxon>Magnoliopsida</taxon>
        <taxon>eudicotyledons</taxon>
        <taxon>Gunneridae</taxon>
        <taxon>Pentapetalae</taxon>
        <taxon>rosids</taxon>
        <taxon>malvids</taxon>
        <taxon>Brassicales</taxon>
        <taxon>Brassicaceae</taxon>
        <taxon>Thlaspideae</taxon>
        <taxon>Thlaspi</taxon>
    </lineage>
</organism>
<gene>
    <name evidence="7" type="ORF">TAV2_LOCUS24008</name>
</gene>
<dbReference type="Gene3D" id="3.40.50.300">
    <property type="entry name" value="P-loop containing nucleotide triphosphate hydrolases"/>
    <property type="match status" value="2"/>
</dbReference>
<dbReference type="FunFam" id="3.40.50.300:FF:001124">
    <property type="entry name" value="ABC transporter F family member 4"/>
    <property type="match status" value="1"/>
</dbReference>
<feature type="region of interest" description="Disordered" evidence="5">
    <location>
        <begin position="1"/>
        <end position="127"/>
    </location>
</feature>
<feature type="compositionally biased region" description="Polar residues" evidence="5">
    <location>
        <begin position="1"/>
        <end position="10"/>
    </location>
</feature>
<dbReference type="Proteomes" id="UP000836841">
    <property type="component" value="Chromosome 7"/>
</dbReference>
<feature type="region of interest" description="Disordered" evidence="5">
    <location>
        <begin position="403"/>
        <end position="453"/>
    </location>
</feature>
<dbReference type="InterPro" id="IPR003593">
    <property type="entry name" value="AAA+_ATPase"/>
</dbReference>
<feature type="compositionally biased region" description="Basic and acidic residues" evidence="5">
    <location>
        <begin position="13"/>
        <end position="26"/>
    </location>
</feature>
<dbReference type="AlphaFoldDB" id="A0AAU9T7A2"/>
<dbReference type="SMART" id="SM00382">
    <property type="entry name" value="AAA"/>
    <property type="match status" value="2"/>
</dbReference>
<evidence type="ECO:0000256" key="4">
    <source>
        <dbReference type="SAM" id="Coils"/>
    </source>
</evidence>
<dbReference type="PROSITE" id="PS50893">
    <property type="entry name" value="ABC_TRANSPORTER_2"/>
    <property type="match status" value="2"/>
</dbReference>
<proteinExistence type="predicted"/>